<evidence type="ECO:0000259" key="8">
    <source>
        <dbReference type="Pfam" id="PF23188"/>
    </source>
</evidence>
<feature type="transmembrane region" description="Helical" evidence="6">
    <location>
        <begin position="239"/>
        <end position="259"/>
    </location>
</feature>
<dbReference type="PANTHER" id="PTHR13167:SF25">
    <property type="entry name" value="PIEZO-TYPE MECHANOSENSITIVE ION CHANNEL COMPONENT"/>
    <property type="match status" value="1"/>
</dbReference>
<feature type="transmembrane region" description="Helical" evidence="6">
    <location>
        <begin position="1095"/>
        <end position="1123"/>
    </location>
</feature>
<dbReference type="PANTHER" id="PTHR13167">
    <property type="entry name" value="PIEZO-TYPE MECHANOSENSITIVE ION CHANNEL COMPONENT"/>
    <property type="match status" value="1"/>
</dbReference>
<dbReference type="Pfam" id="PF24874">
    <property type="entry name" value="Piezo_THU9_anchor"/>
    <property type="match status" value="1"/>
</dbReference>
<dbReference type="InterPro" id="IPR027272">
    <property type="entry name" value="Piezo"/>
</dbReference>
<keyword evidence="5 6" id="KW-0472">Membrane</keyword>
<feature type="transmembrane region" description="Helical" evidence="6">
    <location>
        <begin position="2030"/>
        <end position="2050"/>
    </location>
</feature>
<dbReference type="GO" id="GO:0016020">
    <property type="term" value="C:membrane"/>
    <property type="evidence" value="ECO:0007669"/>
    <property type="project" value="UniProtKB-SubCell"/>
</dbReference>
<feature type="domain" description="Piezo non-specific cation channel cap" evidence="7">
    <location>
        <begin position="2279"/>
        <end position="2536"/>
    </location>
</feature>
<feature type="transmembrane region" description="Helical" evidence="6">
    <location>
        <begin position="1363"/>
        <end position="1381"/>
    </location>
</feature>
<feature type="domain" description="Piezo THU9 and anchor" evidence="9">
    <location>
        <begin position="1986"/>
        <end position="2234"/>
    </location>
</feature>
<reference evidence="11 12" key="1">
    <citation type="submission" date="2020-08" db="EMBL/GenBank/DDBJ databases">
        <title>Plant Genome Project.</title>
        <authorList>
            <person name="Zhang R.-G."/>
        </authorList>
    </citation>
    <scope>NUCLEOTIDE SEQUENCE [LARGE SCALE GENOMIC DNA]</scope>
    <source>
        <tissue evidence="11">Rhizome</tissue>
    </source>
</reference>
<feature type="transmembrane region" description="Helical" evidence="6">
    <location>
        <begin position="798"/>
        <end position="814"/>
    </location>
</feature>
<feature type="transmembrane region" description="Helical" evidence="6">
    <location>
        <begin position="2057"/>
        <end position="2076"/>
    </location>
</feature>
<protein>
    <recommendedName>
        <fullName evidence="13">Piezo non-specific cation channel R-Ras-binding domain-containing protein</fullName>
    </recommendedName>
</protein>
<feature type="transmembrane region" description="Helical" evidence="6">
    <location>
        <begin position="725"/>
        <end position="742"/>
    </location>
</feature>
<evidence type="ECO:0000313" key="11">
    <source>
        <dbReference type="EMBL" id="KAG6505495.1"/>
    </source>
</evidence>
<feature type="transmembrane region" description="Helical" evidence="6">
    <location>
        <begin position="2212"/>
        <end position="2233"/>
    </location>
</feature>
<dbReference type="InterPro" id="IPR056770">
    <property type="entry name" value="Piezo_THU9_anchor"/>
</dbReference>
<feature type="domain" description="Piezo-type mechanosensitive ion channel homolog" evidence="10">
    <location>
        <begin position="466"/>
        <end position="501"/>
    </location>
</feature>
<dbReference type="GO" id="GO:0071260">
    <property type="term" value="P:cellular response to mechanical stimulus"/>
    <property type="evidence" value="ECO:0007669"/>
    <property type="project" value="TreeGrafter"/>
</dbReference>
<feature type="transmembrane region" description="Helical" evidence="6">
    <location>
        <begin position="754"/>
        <end position="778"/>
    </location>
</feature>
<comment type="caution">
    <text evidence="11">The sequence shown here is derived from an EMBL/GenBank/DDBJ whole genome shotgun (WGS) entry which is preliminary data.</text>
</comment>
<feature type="transmembrane region" description="Helical" evidence="6">
    <location>
        <begin position="1129"/>
        <end position="1148"/>
    </location>
</feature>
<feature type="transmembrane region" description="Helical" evidence="6">
    <location>
        <begin position="1256"/>
        <end position="1274"/>
    </location>
</feature>
<evidence type="ECO:0000313" key="12">
    <source>
        <dbReference type="Proteomes" id="UP000734854"/>
    </source>
</evidence>
<dbReference type="Proteomes" id="UP000734854">
    <property type="component" value="Unassembled WGS sequence"/>
</dbReference>
<feature type="transmembrane region" description="Helical" evidence="6">
    <location>
        <begin position="1678"/>
        <end position="1698"/>
    </location>
</feature>
<dbReference type="Pfam" id="PF23188">
    <property type="entry name" value="THU_Piezo1"/>
    <property type="match status" value="1"/>
</dbReference>
<keyword evidence="3 6" id="KW-0812">Transmembrane</keyword>
<evidence type="ECO:0000256" key="4">
    <source>
        <dbReference type="ARBA" id="ARBA00022989"/>
    </source>
</evidence>
<feature type="transmembrane region" description="Helical" evidence="6">
    <location>
        <begin position="343"/>
        <end position="362"/>
    </location>
</feature>
<feature type="transmembrane region" description="Helical" evidence="6">
    <location>
        <begin position="183"/>
        <end position="202"/>
    </location>
</feature>
<accession>A0A8J5LA82</accession>
<dbReference type="EMBL" id="JACMSC010000010">
    <property type="protein sequence ID" value="KAG6505495.1"/>
    <property type="molecule type" value="Genomic_DNA"/>
</dbReference>
<feature type="transmembrane region" description="Helical" evidence="6">
    <location>
        <begin position="142"/>
        <end position="162"/>
    </location>
</feature>
<feature type="transmembrane region" description="Helical" evidence="6">
    <location>
        <begin position="279"/>
        <end position="297"/>
    </location>
</feature>
<feature type="domain" description="Piezo-type mechanosensitive ion channel homolog" evidence="10">
    <location>
        <begin position="604"/>
        <end position="640"/>
    </location>
</feature>
<dbReference type="GO" id="GO:0005261">
    <property type="term" value="F:monoatomic cation channel activity"/>
    <property type="evidence" value="ECO:0007669"/>
    <property type="project" value="TreeGrafter"/>
</dbReference>
<dbReference type="GO" id="GO:0008381">
    <property type="term" value="F:mechanosensitive monoatomic ion channel activity"/>
    <property type="evidence" value="ECO:0007669"/>
    <property type="project" value="InterPro"/>
</dbReference>
<dbReference type="InterPro" id="IPR057611">
    <property type="entry name" value="PIEZO_dom"/>
</dbReference>
<gene>
    <name evidence="11" type="ORF">ZIOFF_037851</name>
</gene>
<proteinExistence type="inferred from homology"/>
<dbReference type="Pfam" id="PF25288">
    <property type="entry name" value="PIEZO"/>
    <property type="match status" value="2"/>
</dbReference>
<evidence type="ECO:0000256" key="6">
    <source>
        <dbReference type="SAM" id="Phobius"/>
    </source>
</evidence>
<organism evidence="11 12">
    <name type="scientific">Zingiber officinale</name>
    <name type="common">Ginger</name>
    <name type="synonym">Amomum zingiber</name>
    <dbReference type="NCBI Taxonomy" id="94328"/>
    <lineage>
        <taxon>Eukaryota</taxon>
        <taxon>Viridiplantae</taxon>
        <taxon>Streptophyta</taxon>
        <taxon>Embryophyta</taxon>
        <taxon>Tracheophyta</taxon>
        <taxon>Spermatophyta</taxon>
        <taxon>Magnoliopsida</taxon>
        <taxon>Liliopsida</taxon>
        <taxon>Zingiberales</taxon>
        <taxon>Zingiberaceae</taxon>
        <taxon>Zingiber</taxon>
    </lineage>
</organism>
<name>A0A8J5LA82_ZINOF</name>
<dbReference type="InterPro" id="IPR056768">
    <property type="entry name" value="THU_Piezo"/>
</dbReference>
<evidence type="ECO:0000256" key="1">
    <source>
        <dbReference type="ARBA" id="ARBA00004141"/>
    </source>
</evidence>
<feature type="transmembrane region" description="Helical" evidence="6">
    <location>
        <begin position="208"/>
        <end position="232"/>
    </location>
</feature>
<dbReference type="GO" id="GO:0042391">
    <property type="term" value="P:regulation of membrane potential"/>
    <property type="evidence" value="ECO:0007669"/>
    <property type="project" value="TreeGrafter"/>
</dbReference>
<keyword evidence="12" id="KW-1185">Reference proteome</keyword>
<feature type="transmembrane region" description="Helical" evidence="6">
    <location>
        <begin position="1280"/>
        <end position="1297"/>
    </location>
</feature>
<evidence type="ECO:0000256" key="3">
    <source>
        <dbReference type="ARBA" id="ARBA00022692"/>
    </source>
</evidence>
<evidence type="ECO:0000259" key="10">
    <source>
        <dbReference type="Pfam" id="PF25288"/>
    </source>
</evidence>
<feature type="transmembrane region" description="Helical" evidence="6">
    <location>
        <begin position="1309"/>
        <end position="1326"/>
    </location>
</feature>
<keyword evidence="4 6" id="KW-1133">Transmembrane helix</keyword>
<evidence type="ECO:0008006" key="13">
    <source>
        <dbReference type="Google" id="ProtNLM"/>
    </source>
</evidence>
<dbReference type="GO" id="GO:0050982">
    <property type="term" value="P:detection of mechanical stimulus"/>
    <property type="evidence" value="ECO:0007669"/>
    <property type="project" value="TreeGrafter"/>
</dbReference>
<feature type="transmembrane region" description="Helical" evidence="6">
    <location>
        <begin position="2088"/>
        <end position="2106"/>
    </location>
</feature>
<comment type="similarity">
    <text evidence="2">Belongs to the PIEZO (TC 1.A.75) family.</text>
</comment>
<feature type="transmembrane region" description="Helical" evidence="6">
    <location>
        <begin position="1987"/>
        <end position="2010"/>
    </location>
</feature>
<feature type="domain" description="Piezo transmembrane helical unit" evidence="8">
    <location>
        <begin position="1674"/>
        <end position="1793"/>
    </location>
</feature>
<evidence type="ECO:0000256" key="2">
    <source>
        <dbReference type="ARBA" id="ARBA00007821"/>
    </source>
</evidence>
<dbReference type="InterPro" id="IPR031334">
    <property type="entry name" value="Piezo_cap_dom"/>
</dbReference>
<evidence type="ECO:0000259" key="9">
    <source>
        <dbReference type="Pfam" id="PF24874"/>
    </source>
</evidence>
<evidence type="ECO:0000256" key="5">
    <source>
        <dbReference type="ARBA" id="ARBA00023136"/>
    </source>
</evidence>
<feature type="transmembrane region" description="Helical" evidence="6">
    <location>
        <begin position="849"/>
        <end position="873"/>
    </location>
</feature>
<dbReference type="Pfam" id="PF12166">
    <property type="entry name" value="Piezo_cap"/>
    <property type="match status" value="1"/>
</dbReference>
<comment type="subcellular location">
    <subcellularLocation>
        <location evidence="1">Membrane</location>
        <topology evidence="1">Multi-pass membrane protein</topology>
    </subcellularLocation>
</comment>
<sequence>MLLTFKDGLVCDQQRLHVKQRSYTCTKMAYCLRASTFNHSIPATSSNSSVHSTQKALSGLDIHSNMGRKKRRETVDWEAYLLAIADSSIPNCFSLAATSRAIIGVPKSFLYALHLQHYAMPTGYTSNTTVALEDQPWGPTSAIYFVIIQLSTALVALVEVLSNRFHQGSFLLNFSMSTNDIGYHLRVVCCLILPAIQLVVGISHPSWISLPFFICSCIGLVDWSLTSNFLGLFRWWRPLLIYTCFSILLIYTYQLPVSFPNMFLTFADFVGLYKITGRSDFPELCSGASLLLFYYMLSSVKCDLQEMDFIMSMKNSSLVEQLLPSRHSFFIRESRSGMRHTNFMLRGSVFRNFSVNFFIYGFPDMVIWETIGLWHYPIPGFFLLAQFGLGGLVALVNLANNSVFQYLYDEGGQLSNTDNIVEGNCDVTGVLYLFEVCIRKLREKMVFLEIIFDNNCVETEDTKVLIVATIAWGLRKISRPITLVLLFLLVMKPGLVHAAYSTLDLISKALERSSSLTHLILSQLGIIDGTNLTKQHLASKSSWKRWQEVRATVCNEIARAAIRGDPQLLGAEAAMAVSGRGSDDDYWVQSQERKRVHSRIKWESLQQHAGYMDFLKIGVLVCFSALQNHGFDILCSFSAVLQHTPRPPLGFSVLKAGLKKSVLLSVYNSTSSRDRHQRSSHEKQIAAYLRKVSEIFLSTYHSFGTYVAFLTILFTLYLVTPNYVSFGYLFFLLVWIIGRQLVEQTKTRLWFPLKVYSAVVFICTYSLSTSTVLASWVSKLVNLYPDLGFNPEASLLENVWESVAVLIVMQLYSYERRQSKNKTVDSSAVSEFGFLGFVRRFLIWHSEKLLSIALFYASLSSISVFGLVYLLGLTLCSFLPKVARIPSKVFLVYTGLLVVSEYLFQMWCKLADMCPDQQLYHLALFLGFRYYEPGFWGLESGLRGKILVIVACSLQYNVFHWLSMMPAALVHKGKWEEPCQLFISTEHSSRNAMVCAEENEGLLDSITSSERTFSPSFNSNLNRTPEFVNASENNNKRYLFSDIWGSSKESHKWNKKRILALRKERLEMQKTTLKSFTKFWLENLFKLRGLEINMIVLLLASFAVLNAISMFYILCLVTCILLKREVIRKLWPVFVFIFASVLIVEYFVTWKDLVPWTRETSGVEIHCHDCWSKSDRYFRFCKQCWLGMIVDDSRMLVSYYLVFIFSSFKLRADHYLGFSESHTYFQMMSQRIRASVWKDLSFETKSFWTFLDYLRLYSYCHLLDIVLALILITGTLEYDVLHLGYLGFALVFFRMRLEILKKKNKIFKFLRIYNFTVIVLSLAYQSPYLGVFSAGKCEQIDYIYEVIGFYKYDYGFRITSRSALVEIIIFLLVSVQSYIFYPGEFDYVARYLEAEHIGAMVQEQEKMASWKIAQLQHTRKTLEQKCQRNMQVEKIKSEMLNLQVQLNSFNSVQPLDDGTLQTGLRHRSSSISKEKVGWMPDNKFRSPSKKDEDSNNEFYHSFDFAVPEIYTNVTSQLISDFQSSPTSAKSGSSISVDMKHNSDNICEISEVGDIDELTLWNTHRRERDKIKNKENPLSSAVQLIGDGVSQVQSLGNQAVTNIVSFLNIEPEDPDSTGHSNTDAAIDKGLERQWNPEYAYSDEMSSVNSSTATTRPSASLQIGRIFQFIWSQMRSNNDVVCYCCFILVFLWNFSLLSMFYLAALFLYALCVNSGPTFMFWIIMLIYTEFNILVQYLYQIIIQHCGLIMELPLLQKLGFPEHKIKASFVVSTLPLFLVYISTLLQSSITAKDGEWAPVADFKISFGQHHFDEGFRSVTGWKDKMQRLISSLMNPLWMISRSFTRYWRSITRGSEAPPYFVQLSMEVNPWPDGGIQPESIESKINELLIKSHEKKCDAEDELPCHSASRVRIQSIDRSQENNNIILAVLEVVYACAPVRCVPVEWYRSLTPAADVAAEIQNSLEFGILKNIQFPYPIISVIGGGKREIDLYAYVFGADLAVFFLVAMFYQSVIKNNSKLIDVYRLEDQFPKEFVFILMVLFFLIVLDRIIYLCSFGITKVIFYLFNLILFTYSITDYAWSMRISSNHIGELALRAIFVTKSISLVLQALQIRYGIPNKSTLYRHFLTSKVTQIHYLGFRLYRVIPFLYELRCVLDWSCTYTSLTIYDWLKEAYPVVRAVKQLEDIYASLFLVKCDADLNRARHNLGQRQSKMTKFCSGICLFFILICVIWAPMLIYSSGNPTNIANPVVDVSIQIDIKSLGGRLTLYQSTICEKFPGGSLGNYDILNLHNYLDTYNIDDIQLICCEADSSTIFMAPSIVQSRYARSIDQNTTIIFTWIFTRERPKGKEAVKYESNVENCPCLDNVKQVLSGTGTLDGFNIPDAYPQYFRVTSSGEVRPLEALVKSVSGDLFINNGNPPWWSFNINVTDSQECNGLIGPSVVVVSEETPQGILGETISKFSIWSLYLTFVLAVGRFIRLQCSDLRMRIPYENLPSCDRLIAICENIYAARAEGELEVEEVLYWTLIKIYRSPHMLLEYTKSD</sequence>
<feature type="transmembrane region" description="Helical" evidence="6">
    <location>
        <begin position="700"/>
        <end position="719"/>
    </location>
</feature>
<evidence type="ECO:0000259" key="7">
    <source>
        <dbReference type="Pfam" id="PF12166"/>
    </source>
</evidence>
<feature type="transmembrane region" description="Helical" evidence="6">
    <location>
        <begin position="374"/>
        <end position="398"/>
    </location>
</feature>